<accession>A0ABX8Z9X5</accession>
<feature type="domain" description="Uracil-DNA glycosylase-like" evidence="1">
    <location>
        <begin position="7"/>
        <end position="156"/>
    </location>
</feature>
<dbReference type="SUPFAM" id="SSF52141">
    <property type="entry name" value="Uracil-DNA glycosylase-like"/>
    <property type="match status" value="1"/>
</dbReference>
<dbReference type="NCBIfam" id="TIGR04274">
    <property type="entry name" value="hypoxanDNAglyco"/>
    <property type="match status" value="1"/>
</dbReference>
<dbReference type="SMART" id="SM00986">
    <property type="entry name" value="UDG"/>
    <property type="match status" value="1"/>
</dbReference>
<evidence type="ECO:0000259" key="1">
    <source>
        <dbReference type="SMART" id="SM00986"/>
    </source>
</evidence>
<dbReference type="Gene3D" id="3.40.470.10">
    <property type="entry name" value="Uracil-DNA glycosylase-like domain"/>
    <property type="match status" value="1"/>
</dbReference>
<evidence type="ECO:0000313" key="2">
    <source>
        <dbReference type="EMBL" id="QZA79362.1"/>
    </source>
</evidence>
<keyword evidence="2" id="KW-0378">Hydrolase</keyword>
<dbReference type="InterPro" id="IPR005122">
    <property type="entry name" value="Uracil-DNA_glycosylase-like"/>
</dbReference>
<name>A0ABX8Z9X5_9NEIS</name>
<dbReference type="Proteomes" id="UP000825679">
    <property type="component" value="Chromosome"/>
</dbReference>
<dbReference type="EC" id="3.2.2.15" evidence="2"/>
<dbReference type="InterPro" id="IPR036895">
    <property type="entry name" value="Uracil-DNA_glycosylase-like_sf"/>
</dbReference>
<gene>
    <name evidence="2" type="ORF">K4H28_08230</name>
</gene>
<dbReference type="Pfam" id="PF03167">
    <property type="entry name" value="UDG"/>
    <property type="match status" value="1"/>
</dbReference>
<dbReference type="RefSeq" id="WP_221007879.1">
    <property type="nucleotide sequence ID" value="NZ_CP081150.1"/>
</dbReference>
<sequence length="162" mass="17676">MCKSSFDAIIQADCRMLILGSLPGDVSLHAGHYYAHPRNAFWPIMSKLLQLDLCAMPFELRYSALQANGIGLWDVVAQAQRKGSLDTAISQATINPLAQRCAALTQLKLIAFNGKTAAKLGSKQIPKYINQVVLPSSSPAHTLKIEQKFSDWQSALSPHLAT</sequence>
<dbReference type="SMART" id="SM00987">
    <property type="entry name" value="UreE_C"/>
    <property type="match status" value="1"/>
</dbReference>
<reference evidence="2 3" key="1">
    <citation type="submission" date="2021-08" db="EMBL/GenBank/DDBJ databases">
        <title>complete genome sequencing of Deefgea sp. D25.</title>
        <authorList>
            <person name="Bae J.-W."/>
            <person name="Gim D.-H."/>
        </authorList>
    </citation>
    <scope>NUCLEOTIDE SEQUENCE [LARGE SCALE GENOMIC DNA]</scope>
    <source>
        <strain evidence="2 3">D25</strain>
    </source>
</reference>
<organism evidence="2 3">
    <name type="scientific">Deefgea tanakiae</name>
    <dbReference type="NCBI Taxonomy" id="2865840"/>
    <lineage>
        <taxon>Bacteria</taxon>
        <taxon>Pseudomonadati</taxon>
        <taxon>Pseudomonadota</taxon>
        <taxon>Betaproteobacteria</taxon>
        <taxon>Neisseriales</taxon>
        <taxon>Chitinibacteraceae</taxon>
        <taxon>Deefgea</taxon>
    </lineage>
</organism>
<dbReference type="CDD" id="cd10032">
    <property type="entry name" value="UDG-F6_HDG"/>
    <property type="match status" value="1"/>
</dbReference>
<dbReference type="EMBL" id="CP081150">
    <property type="protein sequence ID" value="QZA79362.1"/>
    <property type="molecule type" value="Genomic_DNA"/>
</dbReference>
<proteinExistence type="predicted"/>
<keyword evidence="3" id="KW-1185">Reference proteome</keyword>
<dbReference type="InterPro" id="IPR026353">
    <property type="entry name" value="Hypoxan-DNA_Glyclase"/>
</dbReference>
<protein>
    <submittedName>
        <fullName evidence="2">DNA-deoxyinosine glycosylase</fullName>
        <ecNumber evidence="2">3.2.2.15</ecNumber>
    </submittedName>
</protein>
<keyword evidence="2" id="KW-0326">Glycosidase</keyword>
<dbReference type="GO" id="GO:0033958">
    <property type="term" value="F:DNA-deoxyinosine glycosylase activity"/>
    <property type="evidence" value="ECO:0007669"/>
    <property type="project" value="UniProtKB-EC"/>
</dbReference>
<evidence type="ECO:0000313" key="3">
    <source>
        <dbReference type="Proteomes" id="UP000825679"/>
    </source>
</evidence>